<dbReference type="EMBL" id="JABULY010000002">
    <property type="protein sequence ID" value="MBV6531387.1"/>
    <property type="molecule type" value="Genomic_DNA"/>
</dbReference>
<feature type="compositionally biased region" description="Low complexity" evidence="1">
    <location>
        <begin position="28"/>
        <end position="49"/>
    </location>
</feature>
<evidence type="ECO:0000256" key="2">
    <source>
        <dbReference type="SAM" id="SignalP"/>
    </source>
</evidence>
<feature type="compositionally biased region" description="Polar residues" evidence="1">
    <location>
        <begin position="50"/>
        <end position="61"/>
    </location>
</feature>
<dbReference type="Proteomes" id="UP001196379">
    <property type="component" value="Unassembled WGS sequence"/>
</dbReference>
<keyword evidence="7" id="KW-1185">Reference proteome</keyword>
<dbReference type="RefSeq" id="WP_157402144.1">
    <property type="nucleotide sequence ID" value="NZ_JABULY010000002.1"/>
</dbReference>
<evidence type="ECO:0000313" key="4">
    <source>
        <dbReference type="EMBL" id="MBV6531387.1"/>
    </source>
</evidence>
<organism evidence="5 6">
    <name type="scientific">Ursidibacter maritimus</name>
    <dbReference type="NCBI Taxonomy" id="1331689"/>
    <lineage>
        <taxon>Bacteria</taxon>
        <taxon>Pseudomonadati</taxon>
        <taxon>Pseudomonadota</taxon>
        <taxon>Gammaproteobacteria</taxon>
        <taxon>Pasteurellales</taxon>
        <taxon>Pasteurellaceae</taxon>
        <taxon>Ursidibacter</taxon>
    </lineage>
</organism>
<dbReference type="InterPro" id="IPR054843">
    <property type="entry name" value="Slam_hemophilin_C"/>
</dbReference>
<feature type="domain" description="Transferrin-binding protein B C-lobe/N-lobe beta-barrel" evidence="3">
    <location>
        <begin position="157"/>
        <end position="264"/>
    </location>
</feature>
<dbReference type="EMBL" id="JABUMC010000002">
    <property type="protein sequence ID" value="MBV6546065.1"/>
    <property type="molecule type" value="Genomic_DNA"/>
</dbReference>
<feature type="signal peptide" evidence="2">
    <location>
        <begin position="1"/>
        <end position="27"/>
    </location>
</feature>
<evidence type="ECO:0000313" key="5">
    <source>
        <dbReference type="EMBL" id="MBV6546065.1"/>
    </source>
</evidence>
<keyword evidence="2" id="KW-0732">Signal</keyword>
<sequence length="265" mass="27578">MKKLTKSTLTVLAIAVLSACSSGGNKGGDNSSNNTTATSSSTQNTATQSDPKTQQPNNNSNKIFGGVYYGGKSYPIDDVSKHPTTLIIAGHEFVLQQPGLSSGSFTTIGQNVKYNGTILQPGVYSGSKFSTAFGYIAAGSRSAVYYQGNNPTDVLPKGKATYIGDSVYVNHGQPKTQNGKLNLNVDFDKKSLEGTIFAAEDNIAAVTVKEAQLNGNSFAGKVVQNGQEADVNGKFYGINAGELAGAYSDGTGNSGWQGAFGAKKQ</sequence>
<dbReference type="InterPro" id="IPR011250">
    <property type="entry name" value="OMP/PagP_B-barrel"/>
</dbReference>
<feature type="region of interest" description="Disordered" evidence="1">
    <location>
        <begin position="22"/>
        <end position="61"/>
    </location>
</feature>
<dbReference type="SUPFAM" id="SSF56925">
    <property type="entry name" value="OMPA-like"/>
    <property type="match status" value="1"/>
</dbReference>
<dbReference type="PROSITE" id="PS51257">
    <property type="entry name" value="PROKAR_LIPOPROTEIN"/>
    <property type="match status" value="1"/>
</dbReference>
<name>A0A949T343_9PAST</name>
<dbReference type="OrthoDB" id="8613496at2"/>
<dbReference type="GeneID" id="65547891"/>
<feature type="chain" id="PRO_5037761105" evidence="2">
    <location>
        <begin position="28"/>
        <end position="265"/>
    </location>
</feature>
<evidence type="ECO:0000313" key="6">
    <source>
        <dbReference type="Proteomes" id="UP000732858"/>
    </source>
</evidence>
<protein>
    <submittedName>
        <fullName evidence="5">Transferrin-binding protein-like solute binding protein</fullName>
    </submittedName>
</protein>
<accession>A0A949T343</accession>
<dbReference type="Pfam" id="PF01298">
    <property type="entry name" value="TbpB_B_D"/>
    <property type="match status" value="1"/>
</dbReference>
<comment type="caution">
    <text evidence="5">The sequence shown here is derived from an EMBL/GenBank/DDBJ whole genome shotgun (WGS) entry which is preliminary data.</text>
</comment>
<dbReference type="InterPro" id="IPR001677">
    <property type="entry name" value="TbpB_B_D"/>
</dbReference>
<dbReference type="Gene3D" id="2.40.160.90">
    <property type="match status" value="1"/>
</dbReference>
<evidence type="ECO:0000313" key="7">
    <source>
        <dbReference type="Proteomes" id="UP001196379"/>
    </source>
</evidence>
<reference evidence="5 7" key="1">
    <citation type="journal article" date="2021" name="Mol. Ecol.">
        <title>Polar bear-adapted Ursidibacter maritimus are remarkably conserved after generations in captivity.</title>
        <authorList>
            <person name="Espinosa-Gongora C."/>
            <person name="Hansen M.J."/>
            <person name="Bertelsen M.F."/>
            <person name="Bojesen A.M."/>
        </authorList>
    </citation>
    <scope>NUCLEOTIDE SEQUENCE</scope>
    <source>
        <strain evidence="5">Pb43105x</strain>
        <strain evidence="4 7">Pb43106</strain>
    </source>
</reference>
<dbReference type="AlphaFoldDB" id="A0A949T343"/>
<evidence type="ECO:0000256" key="1">
    <source>
        <dbReference type="SAM" id="MobiDB-lite"/>
    </source>
</evidence>
<evidence type="ECO:0000259" key="3">
    <source>
        <dbReference type="Pfam" id="PF01298"/>
    </source>
</evidence>
<dbReference type="Proteomes" id="UP000732858">
    <property type="component" value="Unassembled WGS sequence"/>
</dbReference>
<gene>
    <name evidence="4" type="ORF">HT657_04425</name>
    <name evidence="5" type="ORF">HT672_01915</name>
</gene>
<proteinExistence type="predicted"/>
<dbReference type="NCBIfam" id="NF041636">
    <property type="entry name" value="slam_lipo"/>
    <property type="match status" value="1"/>
</dbReference>